<accession>A0ABQ7LBG1</accession>
<comment type="caution">
    <text evidence="2">The sequence shown here is derived from an EMBL/GenBank/DDBJ whole genome shotgun (WGS) entry which is preliminary data.</text>
</comment>
<gene>
    <name evidence="2" type="primary">A09p016630.1_BraROA</name>
    <name evidence="2" type="ORF">IGI04_034253</name>
</gene>
<keyword evidence="1" id="KW-0732">Signal</keyword>
<name>A0ABQ7LBG1_BRACM</name>
<reference evidence="2 3" key="1">
    <citation type="submission" date="2021-03" db="EMBL/GenBank/DDBJ databases">
        <authorList>
            <person name="King G.J."/>
            <person name="Bancroft I."/>
            <person name="Baten A."/>
            <person name="Bloomfield J."/>
            <person name="Borpatragohain P."/>
            <person name="He Z."/>
            <person name="Irish N."/>
            <person name="Irwin J."/>
            <person name="Liu K."/>
            <person name="Mauleon R.P."/>
            <person name="Moore J."/>
            <person name="Morris R."/>
            <person name="Ostergaard L."/>
            <person name="Wang B."/>
            <person name="Wells R."/>
        </authorList>
    </citation>
    <scope>NUCLEOTIDE SEQUENCE [LARGE SCALE GENOMIC DNA]</scope>
    <source>
        <strain evidence="2">R-o-18</strain>
        <tissue evidence="2">Leaf</tissue>
    </source>
</reference>
<evidence type="ECO:0000313" key="3">
    <source>
        <dbReference type="Proteomes" id="UP000823674"/>
    </source>
</evidence>
<organism evidence="2 3">
    <name type="scientific">Brassica rapa subsp. trilocularis</name>
    <dbReference type="NCBI Taxonomy" id="1813537"/>
    <lineage>
        <taxon>Eukaryota</taxon>
        <taxon>Viridiplantae</taxon>
        <taxon>Streptophyta</taxon>
        <taxon>Embryophyta</taxon>
        <taxon>Tracheophyta</taxon>
        <taxon>Spermatophyta</taxon>
        <taxon>Magnoliopsida</taxon>
        <taxon>eudicotyledons</taxon>
        <taxon>Gunneridae</taxon>
        <taxon>Pentapetalae</taxon>
        <taxon>rosids</taxon>
        <taxon>malvids</taxon>
        <taxon>Brassicales</taxon>
        <taxon>Brassicaceae</taxon>
        <taxon>Brassiceae</taxon>
        <taxon>Brassica</taxon>
    </lineage>
</organism>
<dbReference type="EMBL" id="JADBGQ010000008">
    <property type="protein sequence ID" value="KAG5382783.1"/>
    <property type="molecule type" value="Genomic_DNA"/>
</dbReference>
<evidence type="ECO:0000256" key="1">
    <source>
        <dbReference type="SAM" id="SignalP"/>
    </source>
</evidence>
<keyword evidence="3" id="KW-1185">Reference proteome</keyword>
<protein>
    <submittedName>
        <fullName evidence="2">Uncharacterized protein</fullName>
    </submittedName>
</protein>
<proteinExistence type="predicted"/>
<sequence length="77" mass="8821">MKKTTQVFLLLFRLMLLICLVFQVRVTEARFRHLGEERIGAIPSIPCGAAPRRSEVTGIMNRLCRRTRISRPPGVNK</sequence>
<feature type="signal peptide" evidence="1">
    <location>
        <begin position="1"/>
        <end position="29"/>
    </location>
</feature>
<dbReference type="Proteomes" id="UP000823674">
    <property type="component" value="Chromosome A09"/>
</dbReference>
<evidence type="ECO:0000313" key="2">
    <source>
        <dbReference type="EMBL" id="KAG5382783.1"/>
    </source>
</evidence>
<feature type="chain" id="PRO_5045828304" evidence="1">
    <location>
        <begin position="30"/>
        <end position="77"/>
    </location>
</feature>